<evidence type="ECO:0000313" key="2">
    <source>
        <dbReference type="EMBL" id="MBA3925860.1"/>
    </source>
</evidence>
<organism evidence="2 3">
    <name type="scientific">Listeria rustica</name>
    <dbReference type="NCBI Taxonomy" id="2713503"/>
    <lineage>
        <taxon>Bacteria</taxon>
        <taxon>Bacillati</taxon>
        <taxon>Bacillota</taxon>
        <taxon>Bacilli</taxon>
        <taxon>Bacillales</taxon>
        <taxon>Listeriaceae</taxon>
        <taxon>Listeria</taxon>
    </lineage>
</organism>
<evidence type="ECO:0000313" key="3">
    <source>
        <dbReference type="Proteomes" id="UP000548787"/>
    </source>
</evidence>
<proteinExistence type="predicted"/>
<dbReference type="EMBL" id="JABJVM010000004">
    <property type="protein sequence ID" value="MBA3925860.1"/>
    <property type="molecule type" value="Genomic_DNA"/>
</dbReference>
<dbReference type="AlphaFoldDB" id="A0A7W1YFM5"/>
<gene>
    <name evidence="2" type="ORF">HPK16_05865</name>
</gene>
<dbReference type="Gene3D" id="2.60.120.10">
    <property type="entry name" value="Jelly Rolls"/>
    <property type="match status" value="1"/>
</dbReference>
<comment type="caution">
    <text evidence="2">The sequence shown here is derived from an EMBL/GenBank/DDBJ whole genome shotgun (WGS) entry which is preliminary data.</text>
</comment>
<keyword evidence="1" id="KW-0010">Activator</keyword>
<dbReference type="Proteomes" id="UP000548787">
    <property type="component" value="Unassembled WGS sequence"/>
</dbReference>
<protein>
    <submittedName>
        <fullName evidence="2">Crp/Fnr family transcriptional regulator</fullName>
    </submittedName>
</protein>
<reference evidence="2 3" key="1">
    <citation type="submission" date="2020-08" db="EMBL/GenBank/DDBJ databases">
        <title>Listeria ohnekaius sp. nov. and Listeria portnoyii sp. nov. isolated from non-agricultural and natural environments.</title>
        <authorList>
            <person name="Weller D."/>
            <person name="Belias A.M."/>
            <person name="Liao J."/>
            <person name="Guo S."/>
            <person name="Orsi R.H."/>
            <person name="Wiedmann M."/>
        </authorList>
    </citation>
    <scope>NUCLEOTIDE SEQUENCE [LARGE SCALE GENOMIC DNA]</scope>
    <source>
        <strain evidence="2 3">FSL W9-0585</strain>
    </source>
</reference>
<name>A0A7W1YFM5_9LIST</name>
<dbReference type="InterPro" id="IPR014710">
    <property type="entry name" value="RmlC-like_jellyroll"/>
</dbReference>
<evidence type="ECO:0000256" key="1">
    <source>
        <dbReference type="ARBA" id="ARBA00023159"/>
    </source>
</evidence>
<keyword evidence="3" id="KW-1185">Reference proteome</keyword>
<accession>A0A7W1YFM5</accession>
<dbReference type="InterPro" id="IPR018490">
    <property type="entry name" value="cNMP-bd_dom_sf"/>
</dbReference>
<dbReference type="RefSeq" id="WP_181676067.1">
    <property type="nucleotide sequence ID" value="NZ_JABJVM010000004.1"/>
</dbReference>
<sequence>MSTTTIRLKKGEYLSRQGIYLVKSGCLVCKTSKQLIHFISEDDLIISDSTFFDGTIRYEACEKVQLVDLTLSLSVDKIAAVQESQKRIINALIARVDLCSETMKNRFMALLFQVGNEAGDIFLAENICELPNVFTQYELSQYVGCTREYLSGMRKQLIVEGWLSNEKGWELLRWNDWKAAFGD</sequence>
<dbReference type="SUPFAM" id="SSF51206">
    <property type="entry name" value="cAMP-binding domain-like"/>
    <property type="match status" value="1"/>
</dbReference>